<dbReference type="EMBL" id="CP036274">
    <property type="protein sequence ID" value="QDU25905.1"/>
    <property type="molecule type" value="Genomic_DNA"/>
</dbReference>
<name>A0A517Y6Q7_9BACT</name>
<dbReference type="KEGG" id="aagg:ETAA8_09770"/>
<protein>
    <recommendedName>
        <fullName evidence="3">Tetratricopeptide repeat protein</fullName>
    </recommendedName>
</protein>
<dbReference type="SUPFAM" id="SSF48452">
    <property type="entry name" value="TPR-like"/>
    <property type="match status" value="2"/>
</dbReference>
<dbReference type="Gene3D" id="1.25.40.10">
    <property type="entry name" value="Tetratricopeptide repeat domain"/>
    <property type="match status" value="2"/>
</dbReference>
<evidence type="ECO:0000313" key="1">
    <source>
        <dbReference type="EMBL" id="QDU25905.1"/>
    </source>
</evidence>
<dbReference type="OrthoDB" id="279810at2"/>
<evidence type="ECO:0008006" key="3">
    <source>
        <dbReference type="Google" id="ProtNLM"/>
    </source>
</evidence>
<dbReference type="InterPro" id="IPR011990">
    <property type="entry name" value="TPR-like_helical_dom_sf"/>
</dbReference>
<proteinExistence type="predicted"/>
<keyword evidence="2" id="KW-1185">Reference proteome</keyword>
<reference evidence="1 2" key="1">
    <citation type="submission" date="2019-02" db="EMBL/GenBank/DDBJ databases">
        <title>Deep-cultivation of Planctomycetes and their phenomic and genomic characterization uncovers novel biology.</title>
        <authorList>
            <person name="Wiegand S."/>
            <person name="Jogler M."/>
            <person name="Boedeker C."/>
            <person name="Pinto D."/>
            <person name="Vollmers J."/>
            <person name="Rivas-Marin E."/>
            <person name="Kohn T."/>
            <person name="Peeters S.H."/>
            <person name="Heuer A."/>
            <person name="Rast P."/>
            <person name="Oberbeckmann S."/>
            <person name="Bunk B."/>
            <person name="Jeske O."/>
            <person name="Meyerdierks A."/>
            <person name="Storesund J.E."/>
            <person name="Kallscheuer N."/>
            <person name="Luecker S."/>
            <person name="Lage O.M."/>
            <person name="Pohl T."/>
            <person name="Merkel B.J."/>
            <person name="Hornburger P."/>
            <person name="Mueller R.-W."/>
            <person name="Bruemmer F."/>
            <person name="Labrenz M."/>
            <person name="Spormann A.M."/>
            <person name="Op den Camp H."/>
            <person name="Overmann J."/>
            <person name="Amann R."/>
            <person name="Jetten M.S.M."/>
            <person name="Mascher T."/>
            <person name="Medema M.H."/>
            <person name="Devos D.P."/>
            <person name="Kaster A.-K."/>
            <person name="Ovreas L."/>
            <person name="Rohde M."/>
            <person name="Galperin M.Y."/>
            <person name="Jogler C."/>
        </authorList>
    </citation>
    <scope>NUCLEOTIDE SEQUENCE [LARGE SCALE GENOMIC DNA]</scope>
    <source>
        <strain evidence="1 2">ETA_A8</strain>
    </source>
</reference>
<dbReference type="Proteomes" id="UP000315017">
    <property type="component" value="Chromosome"/>
</dbReference>
<accession>A0A517Y6Q7</accession>
<gene>
    <name evidence="1" type="ORF">ETAA8_09770</name>
</gene>
<organism evidence="1 2">
    <name type="scientific">Anatilimnocola aggregata</name>
    <dbReference type="NCBI Taxonomy" id="2528021"/>
    <lineage>
        <taxon>Bacteria</taxon>
        <taxon>Pseudomonadati</taxon>
        <taxon>Planctomycetota</taxon>
        <taxon>Planctomycetia</taxon>
        <taxon>Pirellulales</taxon>
        <taxon>Pirellulaceae</taxon>
        <taxon>Anatilimnocola</taxon>
    </lineage>
</organism>
<sequence length="280" mass="30896">MWNRILPSVYVLLFFAWPLQAAEYKDYDAAMRAGGISLREKQVAASQEPFEAAVKLATTDKDRLKAYQALLGAYRLLPDADKMLEAQEFILRNAETTAARSLASRDVASFLHQRGKTDWAIERYEARVQKDPNDPAAVGILARVYALKPDQAQKEAIYEQKAKELNLVLAAKVAERFEKAAADSMKLAAWNWKEAATAWLEANDKVKAVAAANKAIATGPEQRTPILAYYWHVGLGDVFAKTGDTKRGIEQYEAAIASAPAAAFRQPAELKLATLKAAKP</sequence>
<dbReference type="RefSeq" id="WP_145085597.1">
    <property type="nucleotide sequence ID" value="NZ_CP036274.1"/>
</dbReference>
<dbReference type="AlphaFoldDB" id="A0A517Y6Q7"/>
<evidence type="ECO:0000313" key="2">
    <source>
        <dbReference type="Proteomes" id="UP000315017"/>
    </source>
</evidence>